<dbReference type="Pfam" id="PF12524">
    <property type="entry name" value="GlyL_C"/>
    <property type="match status" value="1"/>
</dbReference>
<feature type="region of interest" description="Disordered" evidence="1">
    <location>
        <begin position="1"/>
        <end position="57"/>
    </location>
</feature>
<dbReference type="EMBL" id="JASCZI010182002">
    <property type="protein sequence ID" value="MED6186706.1"/>
    <property type="molecule type" value="Genomic_DNA"/>
</dbReference>
<keyword evidence="4" id="KW-1185">Reference proteome</keyword>
<feature type="compositionally biased region" description="Acidic residues" evidence="1">
    <location>
        <begin position="102"/>
        <end position="112"/>
    </location>
</feature>
<feature type="region of interest" description="Disordered" evidence="1">
    <location>
        <begin position="93"/>
        <end position="112"/>
    </location>
</feature>
<protein>
    <recommendedName>
        <fullName evidence="2">Herpesvirus glycoprotein L C-terminal domain-containing protein</fullName>
    </recommendedName>
</protein>
<gene>
    <name evidence="3" type="ORF">PIB30_069345</name>
</gene>
<evidence type="ECO:0000256" key="1">
    <source>
        <dbReference type="SAM" id="MobiDB-lite"/>
    </source>
</evidence>
<reference evidence="3 4" key="1">
    <citation type="journal article" date="2023" name="Plants (Basel)">
        <title>Bridging the Gap: Combining Genomics and Transcriptomics Approaches to Understand Stylosanthes scabra, an Orphan Legume from the Brazilian Caatinga.</title>
        <authorList>
            <person name="Ferreira-Neto J.R.C."/>
            <person name="da Silva M.D."/>
            <person name="Binneck E."/>
            <person name="de Melo N.F."/>
            <person name="da Silva R.H."/>
            <person name="de Melo A.L.T.M."/>
            <person name="Pandolfi V."/>
            <person name="Bustamante F.O."/>
            <person name="Brasileiro-Vidal A.C."/>
            <person name="Benko-Iseppon A.M."/>
        </authorList>
    </citation>
    <scope>NUCLEOTIDE SEQUENCE [LARGE SCALE GENOMIC DNA]</scope>
    <source>
        <tissue evidence="3">Leaves</tissue>
    </source>
</reference>
<evidence type="ECO:0000313" key="4">
    <source>
        <dbReference type="Proteomes" id="UP001341840"/>
    </source>
</evidence>
<evidence type="ECO:0000259" key="2">
    <source>
        <dbReference type="Pfam" id="PF12524"/>
    </source>
</evidence>
<organism evidence="3 4">
    <name type="scientific">Stylosanthes scabra</name>
    <dbReference type="NCBI Taxonomy" id="79078"/>
    <lineage>
        <taxon>Eukaryota</taxon>
        <taxon>Viridiplantae</taxon>
        <taxon>Streptophyta</taxon>
        <taxon>Embryophyta</taxon>
        <taxon>Tracheophyta</taxon>
        <taxon>Spermatophyta</taxon>
        <taxon>Magnoliopsida</taxon>
        <taxon>eudicotyledons</taxon>
        <taxon>Gunneridae</taxon>
        <taxon>Pentapetalae</taxon>
        <taxon>rosids</taxon>
        <taxon>fabids</taxon>
        <taxon>Fabales</taxon>
        <taxon>Fabaceae</taxon>
        <taxon>Papilionoideae</taxon>
        <taxon>50 kb inversion clade</taxon>
        <taxon>dalbergioids sensu lato</taxon>
        <taxon>Dalbergieae</taxon>
        <taxon>Pterocarpus clade</taxon>
        <taxon>Stylosanthes</taxon>
    </lineage>
</organism>
<feature type="domain" description="Herpesvirus glycoprotein L C-terminal" evidence="2">
    <location>
        <begin position="51"/>
        <end position="68"/>
    </location>
</feature>
<dbReference type="InterPro" id="IPR022200">
    <property type="entry name" value="Herpes_gL_C"/>
</dbReference>
<evidence type="ECO:0000313" key="3">
    <source>
        <dbReference type="EMBL" id="MED6186706.1"/>
    </source>
</evidence>
<accession>A0ABU6WLF9</accession>
<proteinExistence type="predicted"/>
<feature type="compositionally biased region" description="Polar residues" evidence="1">
    <location>
        <begin position="11"/>
        <end position="21"/>
    </location>
</feature>
<sequence>MRHKGQILLTRHNTAPNSNKRPPQFSYDSRVQGASSSSQSVARPSLDLGRSHRPRGFGCDYSRTRDCYVPRVNVNDFDANIQEKDEADFYLRSANHNKIDDSDLEDTDEEED</sequence>
<name>A0ABU6WLF9_9FABA</name>
<comment type="caution">
    <text evidence="3">The sequence shown here is derived from an EMBL/GenBank/DDBJ whole genome shotgun (WGS) entry which is preliminary data.</text>
</comment>
<dbReference type="Proteomes" id="UP001341840">
    <property type="component" value="Unassembled WGS sequence"/>
</dbReference>
<feature type="compositionally biased region" description="Low complexity" evidence="1">
    <location>
        <begin position="29"/>
        <end position="45"/>
    </location>
</feature>